<feature type="binding site" evidence="11">
    <location>
        <position position="71"/>
    </location>
    <ligand>
        <name>ATP</name>
        <dbReference type="ChEBI" id="CHEBI:30616"/>
    </ligand>
</feature>
<keyword evidence="4 11" id="KW-0479">Metal-binding</keyword>
<dbReference type="InterPro" id="IPR017456">
    <property type="entry name" value="CTP_synthase_N"/>
</dbReference>
<feature type="binding site" evidence="11">
    <location>
        <position position="463"/>
    </location>
    <ligand>
        <name>L-glutamine</name>
        <dbReference type="ChEBI" id="CHEBI:58359"/>
    </ligand>
</feature>
<gene>
    <name evidence="11" type="primary">pyrG</name>
    <name evidence="14" type="ORF">KIH39_03775</name>
</gene>
<dbReference type="KEGG" id="tsph:KIH39_03775"/>
<feature type="active site" description="Nucleophile; for glutamine hydrolysis" evidence="11">
    <location>
        <position position="382"/>
    </location>
</feature>
<feature type="binding site" evidence="11">
    <location>
        <position position="13"/>
    </location>
    <ligand>
        <name>CTP</name>
        <dbReference type="ChEBI" id="CHEBI:37563"/>
        <note>allosteric inhibitor</note>
    </ligand>
</feature>
<evidence type="ECO:0000256" key="10">
    <source>
        <dbReference type="ARBA" id="ARBA00047781"/>
    </source>
</evidence>
<protein>
    <recommendedName>
        <fullName evidence="11">CTP synthase</fullName>
        <ecNumber evidence="11">6.3.4.2</ecNumber>
    </recommendedName>
    <alternativeName>
        <fullName evidence="11">Cytidine 5'-triphosphate synthase</fullName>
    </alternativeName>
    <alternativeName>
        <fullName evidence="11">Cytidine triphosphate synthetase</fullName>
        <shortName evidence="11">CTP synthetase</shortName>
        <shortName evidence="11">CTPS</shortName>
    </alternativeName>
    <alternativeName>
        <fullName evidence="11">UTP--ammonia ligase</fullName>
    </alternativeName>
</protein>
<dbReference type="AlphaFoldDB" id="A0A8E6B805"/>
<comment type="similarity">
    <text evidence="2 11">Belongs to the CTP synthase family.</text>
</comment>
<feature type="binding site" evidence="11">
    <location>
        <position position="13"/>
    </location>
    <ligand>
        <name>UTP</name>
        <dbReference type="ChEBI" id="CHEBI:46398"/>
    </ligand>
</feature>
<evidence type="ECO:0000256" key="6">
    <source>
        <dbReference type="ARBA" id="ARBA00022840"/>
    </source>
</evidence>
<sequence>MAKHIFVTGGVVSSLGKGITCASIGMLLERRGLRIRLQKFDPYINVDPGTMSPYQHGEVYVTDDGAETDLDLGHYERYTNVPLNRDCNYTTGRIYSTVIAKERKGDYKGKTVQVIPHVTNEIKAAIRTLATEDVDICITEIGGTVGDIEGMPFFEAIRQFALDIGKQNCLYIHLTLVPYLKAAGEAKTKPTQHSVMELRKIGIQPDVLICRTERELHKDDAEKIAQFCNVERRAVIEERDKEVTVYEVPVSLKNNKLDEFIIEKFQLKNAQPIQMDDWLGIIETIKNPKHEVTIAVVGKYVKHADAYKSVYEALMHAGIANEAKVIVKKVSAEHIERDGLEKFMANIDGLLVPGGFDVRGIQGKLDAIRHARESKLPFFGICLGLQCAAIEFARNVVGLSDANSTEFTKTSSNFLVCMLSELKGVTNLGGTMRLGAYNCRLQAGTRAYAAYKKEIISERHRHRYEVNNDYRGILQQHGLVIAGTTLDNSLVEVIELKDHPWFLAVQCHPEFKSKPNEAHPLFRDFITAALKHKAERKK</sequence>
<comment type="pathway">
    <text evidence="1 11">Pyrimidine metabolism; CTP biosynthesis via de novo pathway; CTP from UDP: step 2/2.</text>
</comment>
<comment type="activity regulation">
    <text evidence="11">Allosterically activated by GTP, when glutamine is the substrate; GTP has no effect on the reaction when ammonia is the substrate. The allosteric effector GTP functions by stabilizing the protein conformation that binds the tetrahedral intermediate(s) formed during glutamine hydrolysis. Inhibited by the product CTP, via allosteric rather than competitive inhibition.</text>
</comment>
<feature type="binding site" evidence="11">
    <location>
        <position position="223"/>
    </location>
    <ligand>
        <name>UTP</name>
        <dbReference type="ChEBI" id="CHEBI:46398"/>
    </ligand>
</feature>
<comment type="catalytic activity">
    <reaction evidence="10 11">
        <text>UTP + L-glutamine + ATP + H2O = CTP + L-glutamate + ADP + phosphate + 2 H(+)</text>
        <dbReference type="Rhea" id="RHEA:26426"/>
        <dbReference type="ChEBI" id="CHEBI:15377"/>
        <dbReference type="ChEBI" id="CHEBI:15378"/>
        <dbReference type="ChEBI" id="CHEBI:29985"/>
        <dbReference type="ChEBI" id="CHEBI:30616"/>
        <dbReference type="ChEBI" id="CHEBI:37563"/>
        <dbReference type="ChEBI" id="CHEBI:43474"/>
        <dbReference type="ChEBI" id="CHEBI:46398"/>
        <dbReference type="ChEBI" id="CHEBI:58359"/>
        <dbReference type="ChEBI" id="CHEBI:456216"/>
        <dbReference type="EC" id="6.3.4.2"/>
    </reaction>
</comment>
<evidence type="ECO:0000256" key="2">
    <source>
        <dbReference type="ARBA" id="ARBA00007533"/>
    </source>
</evidence>
<feature type="binding site" evidence="11">
    <location>
        <position position="223"/>
    </location>
    <ligand>
        <name>CTP</name>
        <dbReference type="ChEBI" id="CHEBI:37563"/>
        <note>allosteric inhibitor</note>
    </ligand>
</feature>
<evidence type="ECO:0000256" key="5">
    <source>
        <dbReference type="ARBA" id="ARBA00022741"/>
    </source>
</evidence>
<evidence type="ECO:0000313" key="14">
    <source>
        <dbReference type="EMBL" id="QVL33047.1"/>
    </source>
</evidence>
<dbReference type="PANTHER" id="PTHR11550:SF0">
    <property type="entry name" value="CTP SYNTHASE-RELATED"/>
    <property type="match status" value="1"/>
</dbReference>
<feature type="binding site" evidence="11">
    <location>
        <begin position="147"/>
        <end position="149"/>
    </location>
    <ligand>
        <name>CTP</name>
        <dbReference type="ChEBI" id="CHEBI:37563"/>
        <note>allosteric inhibitor</note>
    </ligand>
</feature>
<evidence type="ECO:0000256" key="7">
    <source>
        <dbReference type="ARBA" id="ARBA00022842"/>
    </source>
</evidence>
<dbReference type="HAMAP" id="MF_01227">
    <property type="entry name" value="PyrG"/>
    <property type="match status" value="1"/>
</dbReference>
<dbReference type="FunFam" id="3.40.50.880:FF:000002">
    <property type="entry name" value="CTP synthase"/>
    <property type="match status" value="1"/>
</dbReference>
<evidence type="ECO:0000256" key="1">
    <source>
        <dbReference type="ARBA" id="ARBA00005171"/>
    </source>
</evidence>
<organism evidence="14 15">
    <name type="scientific">Telmatocola sphagniphila</name>
    <dbReference type="NCBI Taxonomy" id="1123043"/>
    <lineage>
        <taxon>Bacteria</taxon>
        <taxon>Pseudomonadati</taxon>
        <taxon>Planctomycetota</taxon>
        <taxon>Planctomycetia</taxon>
        <taxon>Gemmatales</taxon>
        <taxon>Gemmataceae</taxon>
    </lineage>
</organism>
<dbReference type="GO" id="GO:0042802">
    <property type="term" value="F:identical protein binding"/>
    <property type="evidence" value="ECO:0007669"/>
    <property type="project" value="TreeGrafter"/>
</dbReference>
<evidence type="ECO:0000256" key="11">
    <source>
        <dbReference type="HAMAP-Rule" id="MF_01227"/>
    </source>
</evidence>
<dbReference type="GO" id="GO:0005524">
    <property type="term" value="F:ATP binding"/>
    <property type="evidence" value="ECO:0007669"/>
    <property type="project" value="UniProtKB-KW"/>
</dbReference>
<feature type="binding site" evidence="11">
    <location>
        <position position="71"/>
    </location>
    <ligand>
        <name>Mg(2+)</name>
        <dbReference type="ChEBI" id="CHEBI:18420"/>
    </ligand>
</feature>
<dbReference type="EC" id="6.3.4.2" evidence="11"/>
<feature type="active site" evidence="11">
    <location>
        <position position="508"/>
    </location>
</feature>
<feature type="binding site" evidence="11">
    <location>
        <begin position="383"/>
        <end position="386"/>
    </location>
    <ligand>
        <name>L-glutamine</name>
        <dbReference type="ChEBI" id="CHEBI:58359"/>
    </ligand>
</feature>
<dbReference type="GO" id="GO:0005829">
    <property type="term" value="C:cytosol"/>
    <property type="evidence" value="ECO:0007669"/>
    <property type="project" value="TreeGrafter"/>
</dbReference>
<feature type="region of interest" description="Amidoligase domain" evidence="11">
    <location>
        <begin position="1"/>
        <end position="267"/>
    </location>
</feature>
<evidence type="ECO:0000259" key="13">
    <source>
        <dbReference type="Pfam" id="PF06418"/>
    </source>
</evidence>
<evidence type="ECO:0000256" key="3">
    <source>
        <dbReference type="ARBA" id="ARBA00022598"/>
    </source>
</evidence>
<comment type="subunit">
    <text evidence="11">Homotetramer.</text>
</comment>
<dbReference type="PROSITE" id="PS51273">
    <property type="entry name" value="GATASE_TYPE_1"/>
    <property type="match status" value="1"/>
</dbReference>
<keyword evidence="5 11" id="KW-0547">Nucleotide-binding</keyword>
<comment type="catalytic activity">
    <reaction evidence="11">
        <text>L-glutamine + H2O = L-glutamate + NH4(+)</text>
        <dbReference type="Rhea" id="RHEA:15889"/>
        <dbReference type="ChEBI" id="CHEBI:15377"/>
        <dbReference type="ChEBI" id="CHEBI:28938"/>
        <dbReference type="ChEBI" id="CHEBI:29985"/>
        <dbReference type="ChEBI" id="CHEBI:58359"/>
    </reaction>
</comment>
<keyword evidence="8 11" id="KW-0315">Glutamine amidotransferase</keyword>
<dbReference type="GO" id="GO:0019856">
    <property type="term" value="P:pyrimidine nucleobase biosynthetic process"/>
    <property type="evidence" value="ECO:0007669"/>
    <property type="project" value="TreeGrafter"/>
</dbReference>
<dbReference type="InterPro" id="IPR017926">
    <property type="entry name" value="GATASE"/>
</dbReference>
<dbReference type="RefSeq" id="WP_213497937.1">
    <property type="nucleotide sequence ID" value="NZ_CP074694.1"/>
</dbReference>
<dbReference type="CDD" id="cd01746">
    <property type="entry name" value="GATase1_CTP_Synthase"/>
    <property type="match status" value="1"/>
</dbReference>
<keyword evidence="6 11" id="KW-0067">ATP-binding</keyword>
<dbReference type="EMBL" id="CP074694">
    <property type="protein sequence ID" value="QVL33047.1"/>
    <property type="molecule type" value="Genomic_DNA"/>
</dbReference>
<comment type="catalytic activity">
    <reaction evidence="11">
        <text>UTP + NH4(+) + ATP = CTP + ADP + phosphate + 2 H(+)</text>
        <dbReference type="Rhea" id="RHEA:16597"/>
        <dbReference type="ChEBI" id="CHEBI:15378"/>
        <dbReference type="ChEBI" id="CHEBI:28938"/>
        <dbReference type="ChEBI" id="CHEBI:30616"/>
        <dbReference type="ChEBI" id="CHEBI:37563"/>
        <dbReference type="ChEBI" id="CHEBI:43474"/>
        <dbReference type="ChEBI" id="CHEBI:46398"/>
        <dbReference type="ChEBI" id="CHEBI:456216"/>
    </reaction>
</comment>
<accession>A0A8E6B805</accession>
<name>A0A8E6B805_9BACT</name>
<keyword evidence="9 11" id="KW-0665">Pyrimidine biosynthesis</keyword>
<comment type="miscellaneous">
    <text evidence="11">CTPSs have evolved a hybrid strategy for distinguishing between UTP and CTP. The overlapping regions of the product feedback inhibitory and substrate sites recognize a common feature in both compounds, the triphosphate moiety. To differentiate isosteric substrate and product pyrimidine rings, an additional pocket far from the expected kinase/ligase catalytic site, specifically recognizes the cytosine and ribose portions of the product inhibitor.</text>
</comment>
<feature type="binding site" evidence="11">
    <location>
        <begin position="14"/>
        <end position="19"/>
    </location>
    <ligand>
        <name>ATP</name>
        <dbReference type="ChEBI" id="CHEBI:30616"/>
    </ligand>
</feature>
<dbReference type="GO" id="GO:0003883">
    <property type="term" value="F:CTP synthase activity"/>
    <property type="evidence" value="ECO:0007669"/>
    <property type="project" value="UniProtKB-UniRule"/>
</dbReference>
<dbReference type="Gene3D" id="3.40.50.880">
    <property type="match status" value="1"/>
</dbReference>
<comment type="caution">
    <text evidence="11">Lacks conserved residue(s) required for the propagation of feature annotation.</text>
</comment>
<reference evidence="14" key="1">
    <citation type="submission" date="2021-05" db="EMBL/GenBank/DDBJ databases">
        <title>Complete genome sequence of the cellulolytic planctomycete Telmatocola sphagniphila SP2T and characterization of the first cellulase from planctomycetes.</title>
        <authorList>
            <person name="Rakitin A.L."/>
            <person name="Beletsky A.V."/>
            <person name="Naumoff D.G."/>
            <person name="Kulichevskaya I.S."/>
            <person name="Mardanov A.V."/>
            <person name="Ravin N.V."/>
            <person name="Dedysh S.N."/>
        </authorList>
    </citation>
    <scope>NUCLEOTIDE SEQUENCE</scope>
    <source>
        <strain evidence="14">SP2T</strain>
    </source>
</reference>
<dbReference type="Proteomes" id="UP000676194">
    <property type="component" value="Chromosome"/>
</dbReference>
<evidence type="ECO:0000313" key="15">
    <source>
        <dbReference type="Proteomes" id="UP000676194"/>
    </source>
</evidence>
<dbReference type="Gene3D" id="3.40.50.300">
    <property type="entry name" value="P-loop containing nucleotide triphosphate hydrolases"/>
    <property type="match status" value="1"/>
</dbReference>
<dbReference type="FunFam" id="3.40.50.300:FF:000009">
    <property type="entry name" value="CTP synthase"/>
    <property type="match status" value="1"/>
</dbReference>
<dbReference type="InterPro" id="IPR027417">
    <property type="entry name" value="P-loop_NTPase"/>
</dbReference>
<dbReference type="Pfam" id="PF06418">
    <property type="entry name" value="CTP_synth_N"/>
    <property type="match status" value="1"/>
</dbReference>
<keyword evidence="7 11" id="KW-0460">Magnesium</keyword>
<feature type="binding site" evidence="11">
    <location>
        <position position="406"/>
    </location>
    <ligand>
        <name>L-glutamine</name>
        <dbReference type="ChEBI" id="CHEBI:58359"/>
    </ligand>
</feature>
<dbReference type="GO" id="GO:0044210">
    <property type="term" value="P:'de novo' CTP biosynthetic process"/>
    <property type="evidence" value="ECO:0007669"/>
    <property type="project" value="UniProtKB-UniRule"/>
</dbReference>
<evidence type="ECO:0000259" key="12">
    <source>
        <dbReference type="Pfam" id="PF00117"/>
    </source>
</evidence>
<dbReference type="SUPFAM" id="SSF52317">
    <property type="entry name" value="Class I glutamine amidotransferase-like"/>
    <property type="match status" value="1"/>
</dbReference>
<feature type="binding site" evidence="11">
    <location>
        <position position="140"/>
    </location>
    <ligand>
        <name>Mg(2+)</name>
        <dbReference type="ChEBI" id="CHEBI:18420"/>
    </ligand>
</feature>
<dbReference type="PANTHER" id="PTHR11550">
    <property type="entry name" value="CTP SYNTHASE"/>
    <property type="match status" value="1"/>
</dbReference>
<comment type="function">
    <text evidence="11">Catalyzes the ATP-dependent amination of UTP to CTP with either L-glutamine or ammonia as the source of nitrogen. Regulates intracellular CTP levels through interactions with the four ribonucleotide triphosphates.</text>
</comment>
<proteinExistence type="inferred from homology"/>
<dbReference type="Pfam" id="PF00117">
    <property type="entry name" value="GATase"/>
    <property type="match status" value="1"/>
</dbReference>
<keyword evidence="15" id="KW-1185">Reference proteome</keyword>
<keyword evidence="3 11" id="KW-0436">Ligase</keyword>
<feature type="binding site" evidence="11">
    <location>
        <position position="54"/>
    </location>
    <ligand>
        <name>L-glutamine</name>
        <dbReference type="ChEBI" id="CHEBI:58359"/>
    </ligand>
</feature>
<dbReference type="UniPathway" id="UPA00159">
    <property type="reaction ID" value="UER00277"/>
</dbReference>
<dbReference type="InterPro" id="IPR033828">
    <property type="entry name" value="GATase1_CTP_Synthase"/>
</dbReference>
<feature type="binding site" evidence="11">
    <location>
        <begin position="187"/>
        <end position="192"/>
    </location>
    <ligand>
        <name>UTP</name>
        <dbReference type="ChEBI" id="CHEBI:46398"/>
    </ligand>
</feature>
<feature type="domain" description="Glutamine amidotransferase" evidence="12">
    <location>
        <begin position="304"/>
        <end position="527"/>
    </location>
</feature>
<dbReference type="NCBIfam" id="TIGR00337">
    <property type="entry name" value="PyrG"/>
    <property type="match status" value="1"/>
</dbReference>
<dbReference type="GO" id="GO:0046872">
    <property type="term" value="F:metal ion binding"/>
    <property type="evidence" value="ECO:0007669"/>
    <property type="project" value="UniProtKB-KW"/>
</dbReference>
<feature type="domain" description="CTP synthase N-terminal" evidence="13">
    <location>
        <begin position="3"/>
        <end position="267"/>
    </location>
</feature>
<feature type="binding site" evidence="11">
    <location>
        <begin position="187"/>
        <end position="192"/>
    </location>
    <ligand>
        <name>CTP</name>
        <dbReference type="ChEBI" id="CHEBI:37563"/>
        <note>allosteric inhibitor</note>
    </ligand>
</feature>
<dbReference type="InterPro" id="IPR004468">
    <property type="entry name" value="CTP_synthase"/>
</dbReference>
<dbReference type="NCBIfam" id="NF003792">
    <property type="entry name" value="PRK05380.1"/>
    <property type="match status" value="1"/>
</dbReference>
<evidence type="ECO:0000256" key="9">
    <source>
        <dbReference type="ARBA" id="ARBA00022975"/>
    </source>
</evidence>
<dbReference type="CDD" id="cd03113">
    <property type="entry name" value="CTPS_N"/>
    <property type="match status" value="1"/>
</dbReference>
<dbReference type="SUPFAM" id="SSF52540">
    <property type="entry name" value="P-loop containing nucleoside triphosphate hydrolases"/>
    <property type="match status" value="1"/>
</dbReference>
<dbReference type="InterPro" id="IPR029062">
    <property type="entry name" value="Class_I_gatase-like"/>
</dbReference>
<dbReference type="GO" id="GO:0097268">
    <property type="term" value="C:cytoophidium"/>
    <property type="evidence" value="ECO:0007669"/>
    <property type="project" value="UniProtKB-ARBA"/>
</dbReference>
<feature type="binding site" evidence="11">
    <location>
        <position position="355"/>
    </location>
    <ligand>
        <name>L-glutamine</name>
        <dbReference type="ChEBI" id="CHEBI:58359"/>
    </ligand>
</feature>
<evidence type="ECO:0000256" key="8">
    <source>
        <dbReference type="ARBA" id="ARBA00022962"/>
    </source>
</evidence>
<evidence type="ECO:0000256" key="4">
    <source>
        <dbReference type="ARBA" id="ARBA00022723"/>
    </source>
</evidence>
<feature type="active site" evidence="11">
    <location>
        <position position="510"/>
    </location>
</feature>